<dbReference type="InterPro" id="IPR018168">
    <property type="entry name" value="Ubi_Hdrlase_CS"/>
</dbReference>
<organism evidence="2">
    <name type="scientific">marine metagenome</name>
    <dbReference type="NCBI Taxonomy" id="408172"/>
    <lineage>
        <taxon>unclassified sequences</taxon>
        <taxon>metagenomes</taxon>
        <taxon>ecological metagenomes</taxon>
    </lineage>
</organism>
<reference evidence="2" key="1">
    <citation type="submission" date="2018-05" db="EMBL/GenBank/DDBJ databases">
        <authorList>
            <person name="Lanie J.A."/>
            <person name="Ng W.-L."/>
            <person name="Kazmierczak K.M."/>
            <person name="Andrzejewski T.M."/>
            <person name="Davidsen T.M."/>
            <person name="Wayne K.J."/>
            <person name="Tettelin H."/>
            <person name="Glass J.I."/>
            <person name="Rusch D."/>
            <person name="Podicherti R."/>
            <person name="Tsui H.-C.T."/>
            <person name="Winkler M.E."/>
        </authorList>
    </citation>
    <scope>NUCLEOTIDE SEQUENCE</scope>
</reference>
<gene>
    <name evidence="2" type="ORF">METZ01_LOCUS477482</name>
</gene>
<proteinExistence type="predicted"/>
<protein>
    <recommendedName>
        <fullName evidence="1">FAD-binding domain-containing protein</fullName>
    </recommendedName>
</protein>
<dbReference type="EMBL" id="UINC01204073">
    <property type="protein sequence ID" value="SVE24628.1"/>
    <property type="molecule type" value="Genomic_DNA"/>
</dbReference>
<accession>A0A383BZ10</accession>
<dbReference type="AlphaFoldDB" id="A0A383BZ10"/>
<dbReference type="PROSITE" id="PS01304">
    <property type="entry name" value="UBIH"/>
    <property type="match status" value="1"/>
</dbReference>
<dbReference type="SUPFAM" id="SSF51905">
    <property type="entry name" value="FAD/NAD(P)-binding domain"/>
    <property type="match status" value="1"/>
</dbReference>
<name>A0A383BZ10_9ZZZZ</name>
<feature type="domain" description="FAD-binding" evidence="1">
    <location>
        <begin position="3"/>
        <end position="47"/>
    </location>
</feature>
<dbReference type="InterPro" id="IPR036188">
    <property type="entry name" value="FAD/NAD-bd_sf"/>
</dbReference>
<dbReference type="InterPro" id="IPR002938">
    <property type="entry name" value="FAD-bd"/>
</dbReference>
<dbReference type="PANTHER" id="PTHR43876:SF7">
    <property type="entry name" value="UBIQUINONE BIOSYNTHESIS MONOOXYGENASE COQ6, MITOCHONDRIAL"/>
    <property type="match status" value="1"/>
</dbReference>
<dbReference type="Gene3D" id="3.50.50.60">
    <property type="entry name" value="FAD/NAD(P)-binding domain"/>
    <property type="match status" value="1"/>
</dbReference>
<dbReference type="InterPro" id="IPR051205">
    <property type="entry name" value="UbiH/COQ6_monooxygenase"/>
</dbReference>
<evidence type="ECO:0000313" key="2">
    <source>
        <dbReference type="EMBL" id="SVE24628.1"/>
    </source>
</evidence>
<sequence>IERSAKDYTMPNLALIGDAAHNIHPLAGQGVNLGFSDSKELNLQLLTNSDKVLGDFSVLRKYARARRLDNELMAKTMTGLDWIYKENNEPLRWLRGFGMNVIDETPILKSFFQKQALGKSE</sequence>
<dbReference type="PANTHER" id="PTHR43876">
    <property type="entry name" value="UBIQUINONE BIOSYNTHESIS MONOOXYGENASE COQ6, MITOCHONDRIAL"/>
    <property type="match status" value="1"/>
</dbReference>
<dbReference type="Pfam" id="PF01494">
    <property type="entry name" value="FAD_binding_3"/>
    <property type="match status" value="1"/>
</dbReference>
<evidence type="ECO:0000259" key="1">
    <source>
        <dbReference type="Pfam" id="PF01494"/>
    </source>
</evidence>
<feature type="non-terminal residue" evidence="2">
    <location>
        <position position="1"/>
    </location>
</feature>
<dbReference type="GO" id="GO:0071949">
    <property type="term" value="F:FAD binding"/>
    <property type="evidence" value="ECO:0007669"/>
    <property type="project" value="InterPro"/>
</dbReference>